<dbReference type="PANTHER" id="PTHR43976">
    <property type="entry name" value="SHORT CHAIN DEHYDROGENASE"/>
    <property type="match status" value="1"/>
</dbReference>
<dbReference type="Proteomes" id="UP001589828">
    <property type="component" value="Unassembled WGS sequence"/>
</dbReference>
<proteinExistence type="inferred from homology"/>
<comment type="caution">
    <text evidence="4">The sequence shown here is derived from an EMBL/GenBank/DDBJ whole genome shotgun (WGS) entry which is preliminary data.</text>
</comment>
<dbReference type="InterPro" id="IPR036291">
    <property type="entry name" value="NAD(P)-bd_dom_sf"/>
</dbReference>
<dbReference type="EMBL" id="JBHLTS010000068">
    <property type="protein sequence ID" value="MFC0516873.1"/>
    <property type="molecule type" value="Genomic_DNA"/>
</dbReference>
<keyword evidence="2" id="KW-0560">Oxidoreductase</keyword>
<sequence length="272" mass="29758">MSKTIFITGASRGFGKIWAEAFLKRGDKVTATARDISSLDDLVKQYGDNILPIQLDVNDRDADFAAVKKAKDHFGSIDVLINNAGYGLFGAVEETSEKEARDQMETNFFGLLWLTQAAIPVMREQGHGHIIQLSSVLGVATAPILGIYNASKFAVEGLSESLAAEVKAFGIKISLVEPNGFSTDWGSASAVHSTALPQYDQMKADQQARFTEDFFGYPEATTDAIFKLIDSENPPLRLFLGKIALPWVKQVYDGRLAEWDQWNDVAAAAHGH</sequence>
<dbReference type="NCBIfam" id="NF006114">
    <property type="entry name" value="PRK08263.1"/>
    <property type="match status" value="1"/>
</dbReference>
<dbReference type="CDD" id="cd05374">
    <property type="entry name" value="17beta-HSD-like_SDR_c"/>
    <property type="match status" value="1"/>
</dbReference>
<reference evidence="4 5" key="1">
    <citation type="submission" date="2024-09" db="EMBL/GenBank/DDBJ databases">
        <authorList>
            <person name="Sun Q."/>
            <person name="Mori K."/>
        </authorList>
    </citation>
    <scope>NUCLEOTIDE SEQUENCE [LARGE SCALE GENOMIC DNA]</scope>
    <source>
        <strain evidence="4 5">NCAIM B.02415</strain>
    </source>
</reference>
<gene>
    <name evidence="4" type="ORF">ACFFGT_21880</name>
</gene>
<dbReference type="SUPFAM" id="SSF51735">
    <property type="entry name" value="NAD(P)-binding Rossmann-fold domains"/>
    <property type="match status" value="1"/>
</dbReference>
<dbReference type="PANTHER" id="PTHR43976:SF16">
    <property type="entry name" value="SHORT-CHAIN DEHYDROGENASE_REDUCTASE FAMILY PROTEIN"/>
    <property type="match status" value="1"/>
</dbReference>
<organism evidence="4 5">
    <name type="scientific">Mucilaginibacter angelicae</name>
    <dbReference type="NCBI Taxonomy" id="869718"/>
    <lineage>
        <taxon>Bacteria</taxon>
        <taxon>Pseudomonadati</taxon>
        <taxon>Bacteroidota</taxon>
        <taxon>Sphingobacteriia</taxon>
        <taxon>Sphingobacteriales</taxon>
        <taxon>Sphingobacteriaceae</taxon>
        <taxon>Mucilaginibacter</taxon>
    </lineage>
</organism>
<dbReference type="PROSITE" id="PS00061">
    <property type="entry name" value="ADH_SHORT"/>
    <property type="match status" value="1"/>
</dbReference>
<evidence type="ECO:0000256" key="3">
    <source>
        <dbReference type="RuleBase" id="RU000363"/>
    </source>
</evidence>
<dbReference type="PRINTS" id="PR00081">
    <property type="entry name" value="GDHRDH"/>
</dbReference>
<dbReference type="InterPro" id="IPR002347">
    <property type="entry name" value="SDR_fam"/>
</dbReference>
<name>A0ABV6LBQ6_9SPHI</name>
<dbReference type="RefSeq" id="WP_377024641.1">
    <property type="nucleotide sequence ID" value="NZ_JBHLTS010000068.1"/>
</dbReference>
<comment type="similarity">
    <text evidence="1 3">Belongs to the short-chain dehydrogenases/reductases (SDR) family.</text>
</comment>
<dbReference type="PRINTS" id="PR00080">
    <property type="entry name" value="SDRFAMILY"/>
</dbReference>
<dbReference type="Gene3D" id="3.40.50.720">
    <property type="entry name" value="NAD(P)-binding Rossmann-like Domain"/>
    <property type="match status" value="1"/>
</dbReference>
<evidence type="ECO:0000313" key="4">
    <source>
        <dbReference type="EMBL" id="MFC0516873.1"/>
    </source>
</evidence>
<keyword evidence="5" id="KW-1185">Reference proteome</keyword>
<protein>
    <submittedName>
        <fullName evidence="4">SDR family NAD(P)-dependent oxidoreductase</fullName>
    </submittedName>
</protein>
<evidence type="ECO:0000313" key="5">
    <source>
        <dbReference type="Proteomes" id="UP001589828"/>
    </source>
</evidence>
<dbReference type="InterPro" id="IPR051911">
    <property type="entry name" value="SDR_oxidoreductase"/>
</dbReference>
<dbReference type="Pfam" id="PF00106">
    <property type="entry name" value="adh_short"/>
    <property type="match status" value="1"/>
</dbReference>
<dbReference type="InterPro" id="IPR020904">
    <property type="entry name" value="Sc_DH/Rdtase_CS"/>
</dbReference>
<accession>A0ABV6LBQ6</accession>
<evidence type="ECO:0000256" key="1">
    <source>
        <dbReference type="ARBA" id="ARBA00006484"/>
    </source>
</evidence>
<evidence type="ECO:0000256" key="2">
    <source>
        <dbReference type="ARBA" id="ARBA00023002"/>
    </source>
</evidence>